<dbReference type="InterPro" id="IPR042187">
    <property type="entry name" value="Flagellin_C_sub2"/>
</dbReference>
<comment type="function">
    <text evidence="4">Flagellin is the subunit protein which polymerizes to form the filaments of bacterial flagella.</text>
</comment>
<dbReference type="Gene3D" id="1.20.1330.10">
    <property type="entry name" value="f41 fragment of flagellin, N-terminal domain"/>
    <property type="match status" value="1"/>
</dbReference>
<dbReference type="Pfam" id="PF00669">
    <property type="entry name" value="Flagellin_N"/>
    <property type="match status" value="1"/>
</dbReference>
<dbReference type="PRINTS" id="PR00207">
    <property type="entry name" value="FLAGELLIN"/>
</dbReference>
<name>A0A2T0B6C6_9CLOT</name>
<dbReference type="Gene3D" id="6.10.10.10">
    <property type="entry name" value="Flagellar export chaperone, C-terminal domain"/>
    <property type="match status" value="1"/>
</dbReference>
<dbReference type="Pfam" id="PF00700">
    <property type="entry name" value="Flagellin_C"/>
    <property type="match status" value="1"/>
</dbReference>
<evidence type="ECO:0000259" key="5">
    <source>
        <dbReference type="Pfam" id="PF00669"/>
    </source>
</evidence>
<dbReference type="SUPFAM" id="SSF64518">
    <property type="entry name" value="Phase 1 flagellin"/>
    <property type="match status" value="1"/>
</dbReference>
<keyword evidence="4" id="KW-0964">Secreted</keyword>
<dbReference type="GO" id="GO:0009288">
    <property type="term" value="C:bacterial-type flagellum"/>
    <property type="evidence" value="ECO:0007669"/>
    <property type="project" value="UniProtKB-SubCell"/>
</dbReference>
<dbReference type="InterPro" id="IPR046358">
    <property type="entry name" value="Flagellin_C"/>
</dbReference>
<feature type="domain" description="Flagellin N-terminal" evidence="5">
    <location>
        <begin position="4"/>
        <end position="139"/>
    </location>
</feature>
<organism evidence="7 8">
    <name type="scientific">Clostridium liquoris</name>
    <dbReference type="NCBI Taxonomy" id="1289519"/>
    <lineage>
        <taxon>Bacteria</taxon>
        <taxon>Bacillati</taxon>
        <taxon>Bacillota</taxon>
        <taxon>Clostridia</taxon>
        <taxon>Eubacteriales</taxon>
        <taxon>Clostridiaceae</taxon>
        <taxon>Clostridium</taxon>
    </lineage>
</organism>
<keyword evidence="8" id="KW-1185">Reference proteome</keyword>
<comment type="subcellular location">
    <subcellularLocation>
        <location evidence="4">Secreted</location>
    </subcellularLocation>
    <subcellularLocation>
        <location evidence="4">Bacterial flagellum</location>
    </subcellularLocation>
</comment>
<proteinExistence type="inferred from homology"/>
<evidence type="ECO:0000256" key="1">
    <source>
        <dbReference type="ARBA" id="ARBA00005709"/>
    </source>
</evidence>
<keyword evidence="3 4" id="KW-0975">Bacterial flagellum</keyword>
<evidence type="ECO:0000313" key="7">
    <source>
        <dbReference type="EMBL" id="PRR79425.1"/>
    </source>
</evidence>
<evidence type="ECO:0000313" key="8">
    <source>
        <dbReference type="Proteomes" id="UP000239706"/>
    </source>
</evidence>
<evidence type="ECO:0000259" key="6">
    <source>
        <dbReference type="Pfam" id="PF00700"/>
    </source>
</evidence>
<accession>A0A2T0B6C6</accession>
<dbReference type="InterPro" id="IPR001492">
    <property type="entry name" value="Flagellin"/>
</dbReference>
<keyword evidence="7" id="KW-0282">Flagellum</keyword>
<dbReference type="PANTHER" id="PTHR42792">
    <property type="entry name" value="FLAGELLIN"/>
    <property type="match status" value="1"/>
</dbReference>
<evidence type="ECO:0000256" key="3">
    <source>
        <dbReference type="ARBA" id="ARBA00023143"/>
    </source>
</evidence>
<dbReference type="GO" id="GO:0005198">
    <property type="term" value="F:structural molecule activity"/>
    <property type="evidence" value="ECO:0007669"/>
    <property type="project" value="UniProtKB-UniRule"/>
</dbReference>
<dbReference type="OrthoDB" id="9796789at2"/>
<gene>
    <name evidence="7" type="primary">hag_3</name>
    <name evidence="7" type="ORF">CLLI_09050</name>
</gene>
<comment type="caution">
    <text evidence="7">The sequence shown here is derived from an EMBL/GenBank/DDBJ whole genome shotgun (WGS) entry which is preliminary data.</text>
</comment>
<dbReference type="AlphaFoldDB" id="A0A2T0B6C6"/>
<keyword evidence="7" id="KW-0969">Cilium</keyword>
<sequence>MRLNNNISSLNIFREYNKNLKLNSKSLSRISSGEKIIKASDGPNEMSQSERMRIQIRGLQMAQRNVQDGVSMMQTADGALSSLNSILGRVRELVVQSGSGANSPEDQKVIKGEINQMIDGYEEIAKNTEFNGVKLFDLKNDNGEAVVKKSMQIGANSGDSMDIKLYDLSPDKVGATMIDSNDEKKIDSKKTLQYLKDNLDIKDADFVDKALEIVDAASNTIVDVRSKYGAISNKFESTLGNLGDFEIATQRSESRIRDVDIAEEMIEFTKTGILIESGNAMMVQSNKFPQDALRILENVKSR</sequence>
<keyword evidence="7" id="KW-0966">Cell projection</keyword>
<protein>
    <recommendedName>
        <fullName evidence="2 4">Flagellin</fullName>
    </recommendedName>
</protein>
<reference evidence="7 8" key="1">
    <citation type="submission" date="2018-03" db="EMBL/GenBank/DDBJ databases">
        <title>Genome sequence of Clostridium liquoris DSM 100320.</title>
        <authorList>
            <person name="Poehlein A."/>
            <person name="Daniel R."/>
        </authorList>
    </citation>
    <scope>NUCLEOTIDE SEQUENCE [LARGE SCALE GENOMIC DNA]</scope>
    <source>
        <strain evidence="7 8">DSM 100320</strain>
    </source>
</reference>
<feature type="domain" description="Flagellin C-terminal" evidence="6">
    <location>
        <begin position="211"/>
        <end position="296"/>
    </location>
</feature>
<evidence type="ECO:0000256" key="2">
    <source>
        <dbReference type="ARBA" id="ARBA00020110"/>
    </source>
</evidence>
<dbReference type="GO" id="GO:0005576">
    <property type="term" value="C:extracellular region"/>
    <property type="evidence" value="ECO:0007669"/>
    <property type="project" value="UniProtKB-SubCell"/>
</dbReference>
<dbReference type="PANTHER" id="PTHR42792:SF2">
    <property type="entry name" value="FLAGELLIN"/>
    <property type="match status" value="1"/>
</dbReference>
<dbReference type="RefSeq" id="WP_106063051.1">
    <property type="nucleotide sequence ID" value="NZ_PVXO01000027.1"/>
</dbReference>
<evidence type="ECO:0000256" key="4">
    <source>
        <dbReference type="RuleBase" id="RU362073"/>
    </source>
</evidence>
<dbReference type="InterPro" id="IPR001029">
    <property type="entry name" value="Flagellin_N"/>
</dbReference>
<comment type="similarity">
    <text evidence="1 4">Belongs to the bacterial flagellin family.</text>
</comment>
<dbReference type="Proteomes" id="UP000239706">
    <property type="component" value="Unassembled WGS sequence"/>
</dbReference>
<dbReference type="EMBL" id="PVXO01000027">
    <property type="protein sequence ID" value="PRR79425.1"/>
    <property type="molecule type" value="Genomic_DNA"/>
</dbReference>